<reference evidence="1 2" key="1">
    <citation type="submission" date="2020-10" db="EMBL/GenBank/DDBJ databases">
        <title>Streptomyces ferrugineus complate genome analysis.</title>
        <authorList>
            <person name="Anwar N."/>
        </authorList>
    </citation>
    <scope>NUCLEOTIDE SEQUENCE [LARGE SCALE GENOMIC DNA]</scope>
    <source>
        <strain evidence="1 2">CCTCC AA2014009</strain>
    </source>
</reference>
<dbReference type="RefSeq" id="WP_194046899.1">
    <property type="nucleotide sequence ID" value="NZ_CP063373.1"/>
</dbReference>
<name>A0A7M2SQY7_9ACTN</name>
<protein>
    <submittedName>
        <fullName evidence="1">Uncharacterized protein</fullName>
    </submittedName>
</protein>
<evidence type="ECO:0000313" key="1">
    <source>
        <dbReference type="EMBL" id="QOV38777.1"/>
    </source>
</evidence>
<organism evidence="1 2">
    <name type="scientific">Streptomyces ferrugineus</name>
    <dbReference type="NCBI Taxonomy" id="1413221"/>
    <lineage>
        <taxon>Bacteria</taxon>
        <taxon>Bacillati</taxon>
        <taxon>Actinomycetota</taxon>
        <taxon>Actinomycetes</taxon>
        <taxon>Kitasatosporales</taxon>
        <taxon>Streptomycetaceae</taxon>
        <taxon>Streptomyces</taxon>
    </lineage>
</organism>
<dbReference type="Pfam" id="PF19979">
    <property type="entry name" value="DUF6415"/>
    <property type="match status" value="1"/>
</dbReference>
<dbReference type="AlphaFoldDB" id="A0A7M2SQY7"/>
<dbReference type="InterPro" id="IPR046300">
    <property type="entry name" value="DUF6415"/>
</dbReference>
<dbReference type="EMBL" id="CP063373">
    <property type="protein sequence ID" value="QOV38777.1"/>
    <property type="molecule type" value="Genomic_DNA"/>
</dbReference>
<dbReference type="KEGG" id="sfeu:IM697_10580"/>
<accession>A0A7M2SQY7</accession>
<gene>
    <name evidence="1" type="ORF">IM697_10580</name>
</gene>
<proteinExistence type="predicted"/>
<keyword evidence="2" id="KW-1185">Reference proteome</keyword>
<dbReference type="Proteomes" id="UP000594205">
    <property type="component" value="Chromosome"/>
</dbReference>
<evidence type="ECO:0000313" key="2">
    <source>
        <dbReference type="Proteomes" id="UP000594205"/>
    </source>
</evidence>
<sequence length="163" mass="17607">MNTTQDETDAMPGIVSMRAAATWFLDQRTLPRHESAKKYHRDLAAFVEHLIPAVEQLAAALPKDDVPAQVAMAGVGEARRRLHEPEAAGLLGEVERVKRLARSVVALCDHHDALKGSTMCLACDKPIEDGQGSLEYEHVSPSGGAKLPGRIHAACASTGRPRR</sequence>